<dbReference type="GO" id="GO:0097367">
    <property type="term" value="F:carbohydrate derivative binding"/>
    <property type="evidence" value="ECO:0007669"/>
    <property type="project" value="InterPro"/>
</dbReference>
<dbReference type="InterPro" id="IPR050099">
    <property type="entry name" value="SIS_GmhA/DiaA_subfam"/>
</dbReference>
<gene>
    <name evidence="2" type="ORF">GT003_05345</name>
</gene>
<dbReference type="PANTHER" id="PTHR30390">
    <property type="entry name" value="SEDOHEPTULOSE 7-PHOSPHATE ISOMERASE / DNAA INITIATOR-ASSOCIATING FACTOR FOR REPLICATION INITIATION"/>
    <property type="match status" value="1"/>
</dbReference>
<proteinExistence type="predicted"/>
<comment type="caution">
    <text evidence="2">The sequence shown here is derived from an EMBL/GenBank/DDBJ whole genome shotgun (WGS) entry which is preliminary data.</text>
</comment>
<dbReference type="PROSITE" id="PS51464">
    <property type="entry name" value="SIS"/>
    <property type="match status" value="1"/>
</dbReference>
<evidence type="ECO:0000313" key="3">
    <source>
        <dbReference type="Proteomes" id="UP000558113"/>
    </source>
</evidence>
<dbReference type="GO" id="GO:1901135">
    <property type="term" value="P:carbohydrate derivative metabolic process"/>
    <property type="evidence" value="ECO:0007669"/>
    <property type="project" value="InterPro"/>
</dbReference>
<name>A0A7X5BXH7_9BACL</name>
<organism evidence="2 3">
    <name type="scientific">Paenibacillus sacheonensis</name>
    <dbReference type="NCBI Taxonomy" id="742054"/>
    <lineage>
        <taxon>Bacteria</taxon>
        <taxon>Bacillati</taxon>
        <taxon>Bacillota</taxon>
        <taxon>Bacilli</taxon>
        <taxon>Bacillales</taxon>
        <taxon>Paenibacillaceae</taxon>
        <taxon>Paenibacillus</taxon>
    </lineage>
</organism>
<sequence>MDDVMGMLMKKYQELEECRQDIVRAYELLKESFRQDGKLLICGNGGSASDSEHIVGELMKGFMSRRVLSAEEQGLFARAFPEEGAYLSGHLQGALPAISLASPSALLTAYSNDVAPDMMFAQQVYGYGRPGDTLLGLTTSGNSPNVIRALQVAKVKGVQTIGLTGKTGGRMKELCDVTIRVPSDSTPVVQEWHLPIYHALCMMLEKEFFSV</sequence>
<accession>A0A7X5BXH7</accession>
<dbReference type="InterPro" id="IPR001347">
    <property type="entry name" value="SIS_dom"/>
</dbReference>
<dbReference type="Gene3D" id="3.40.50.10490">
    <property type="entry name" value="Glucose-6-phosphate isomerase like protein, domain 1"/>
    <property type="match status" value="1"/>
</dbReference>
<dbReference type="AlphaFoldDB" id="A0A7X5BXH7"/>
<protein>
    <submittedName>
        <fullName evidence="2">SIS domain-containing protein</fullName>
    </submittedName>
</protein>
<dbReference type="Pfam" id="PF13580">
    <property type="entry name" value="SIS_2"/>
    <property type="match status" value="2"/>
</dbReference>
<dbReference type="SUPFAM" id="SSF53697">
    <property type="entry name" value="SIS domain"/>
    <property type="match status" value="1"/>
</dbReference>
<evidence type="ECO:0000313" key="2">
    <source>
        <dbReference type="EMBL" id="NBC68416.1"/>
    </source>
</evidence>
<dbReference type="OrthoDB" id="9781311at2"/>
<reference evidence="2 3" key="1">
    <citation type="submission" date="2020-01" db="EMBL/GenBank/DDBJ databases">
        <title>Paenibacillus soybeanensis sp. nov. isolated from the nodules of soybean (Glycine max(L.) Merr).</title>
        <authorList>
            <person name="Wang H."/>
        </authorList>
    </citation>
    <scope>NUCLEOTIDE SEQUENCE [LARGE SCALE GENOMIC DNA]</scope>
    <source>
        <strain evidence="2 3">DSM 23054</strain>
    </source>
</reference>
<dbReference type="RefSeq" id="WP_161695172.1">
    <property type="nucleotide sequence ID" value="NZ_JAAAMU010000002.1"/>
</dbReference>
<dbReference type="InterPro" id="IPR046348">
    <property type="entry name" value="SIS_dom_sf"/>
</dbReference>
<dbReference type="Proteomes" id="UP000558113">
    <property type="component" value="Unassembled WGS sequence"/>
</dbReference>
<feature type="domain" description="SIS" evidence="1">
    <location>
        <begin position="29"/>
        <end position="211"/>
    </location>
</feature>
<dbReference type="CDD" id="cd05006">
    <property type="entry name" value="SIS_GmhA"/>
    <property type="match status" value="1"/>
</dbReference>
<dbReference type="InterPro" id="IPR035461">
    <property type="entry name" value="GmhA/DiaA"/>
</dbReference>
<evidence type="ECO:0000259" key="1">
    <source>
        <dbReference type="PROSITE" id="PS51464"/>
    </source>
</evidence>
<dbReference type="EMBL" id="JAAAMU010000002">
    <property type="protein sequence ID" value="NBC68416.1"/>
    <property type="molecule type" value="Genomic_DNA"/>
</dbReference>
<keyword evidence="3" id="KW-1185">Reference proteome</keyword>